<evidence type="ECO:0000313" key="4">
    <source>
        <dbReference type="Proteomes" id="UP001163882"/>
    </source>
</evidence>
<proteinExistence type="predicted"/>
<evidence type="ECO:0000313" key="3">
    <source>
        <dbReference type="EMBL" id="UYQ72203.1"/>
    </source>
</evidence>
<dbReference type="RefSeq" id="WP_264225843.1">
    <property type="nucleotide sequence ID" value="NZ_CP107716.1"/>
</dbReference>
<dbReference type="EMBL" id="CP107716">
    <property type="protein sequence ID" value="UYQ72203.1"/>
    <property type="molecule type" value="Genomic_DNA"/>
</dbReference>
<evidence type="ECO:0008006" key="5">
    <source>
        <dbReference type="Google" id="ProtNLM"/>
    </source>
</evidence>
<keyword evidence="2" id="KW-1133">Transmembrane helix</keyword>
<organism evidence="3 4">
    <name type="scientific">Pelagibacterium flavum</name>
    <dbReference type="NCBI Taxonomy" id="2984530"/>
    <lineage>
        <taxon>Bacteria</taxon>
        <taxon>Pseudomonadati</taxon>
        <taxon>Pseudomonadota</taxon>
        <taxon>Alphaproteobacteria</taxon>
        <taxon>Hyphomicrobiales</taxon>
        <taxon>Devosiaceae</taxon>
        <taxon>Pelagibacterium</taxon>
    </lineage>
</organism>
<gene>
    <name evidence="3" type="ORF">OF122_19580</name>
</gene>
<sequence length="224" mass="24239">MIAPSASVRHETYRRSLAHNRRIAALRWIVPVVGILVLSVPAFQIAASMVGDIVPIEGLRLENDTLVIEGPRFEGRTATGSNYTLEAARAESRVGNLDTADLYDLSVDIADDTGYSAHIEFASAEWTMSTEHLVSNEDVTVLDSTGARGVLAGVEVDWPAQILISDGPVRFAFDTGAQLHADTMEHDLEAARWHFTGVNLDMVPQPDAGEARDPFGAETDNDAP</sequence>
<protein>
    <recommendedName>
        <fullName evidence="5">LPS export ABC transporter periplasmic protein LptC</fullName>
    </recommendedName>
</protein>
<keyword evidence="4" id="KW-1185">Reference proteome</keyword>
<keyword evidence="2" id="KW-0472">Membrane</keyword>
<evidence type="ECO:0000256" key="1">
    <source>
        <dbReference type="SAM" id="MobiDB-lite"/>
    </source>
</evidence>
<keyword evidence="2" id="KW-0812">Transmembrane</keyword>
<feature type="region of interest" description="Disordered" evidence="1">
    <location>
        <begin position="204"/>
        <end position="224"/>
    </location>
</feature>
<evidence type="ECO:0000256" key="2">
    <source>
        <dbReference type="SAM" id="Phobius"/>
    </source>
</evidence>
<feature type="transmembrane region" description="Helical" evidence="2">
    <location>
        <begin position="24"/>
        <end position="43"/>
    </location>
</feature>
<reference evidence="3" key="1">
    <citation type="submission" date="2022-10" db="EMBL/GenBank/DDBJ databases">
        <title>YIM 151497 complete genome.</title>
        <authorList>
            <person name="Chen X."/>
        </authorList>
    </citation>
    <scope>NUCLEOTIDE SEQUENCE</scope>
    <source>
        <strain evidence="3">YIM 151497</strain>
    </source>
</reference>
<accession>A0ABY6INQ2</accession>
<name>A0ABY6INQ2_9HYPH</name>
<dbReference type="Proteomes" id="UP001163882">
    <property type="component" value="Chromosome"/>
</dbReference>